<name>A0A182SCC0_9DIPT</name>
<feature type="domain" description="C2H2-type" evidence="9">
    <location>
        <begin position="47"/>
        <end position="74"/>
    </location>
</feature>
<dbReference type="Proteomes" id="UP000075901">
    <property type="component" value="Unassembled WGS sequence"/>
</dbReference>
<dbReference type="FunFam" id="3.30.160.60:FF:000145">
    <property type="entry name" value="Zinc finger protein 574"/>
    <property type="match status" value="1"/>
</dbReference>
<feature type="domain" description="C2H2-type" evidence="9">
    <location>
        <begin position="142"/>
        <end position="169"/>
    </location>
</feature>
<dbReference type="SMART" id="SM00355">
    <property type="entry name" value="ZnF_C2H2"/>
    <property type="match status" value="9"/>
</dbReference>
<dbReference type="InterPro" id="IPR013087">
    <property type="entry name" value="Znf_C2H2_type"/>
</dbReference>
<dbReference type="SUPFAM" id="SSF57667">
    <property type="entry name" value="beta-beta-alpha zinc fingers"/>
    <property type="match status" value="3"/>
</dbReference>
<comment type="subcellular location">
    <subcellularLocation>
        <location evidence="1">Nucleus</location>
    </subcellularLocation>
</comment>
<keyword evidence="3" id="KW-0677">Repeat</keyword>
<feature type="domain" description="C2H2-type" evidence="9">
    <location>
        <begin position="111"/>
        <end position="141"/>
    </location>
</feature>
<reference evidence="11" key="1">
    <citation type="submission" date="2013-09" db="EMBL/GenBank/DDBJ databases">
        <title>The Genome Sequence of Anopheles maculatus species B.</title>
        <authorList>
            <consortium name="The Broad Institute Genomics Platform"/>
            <person name="Neafsey D.E."/>
            <person name="Besansky N."/>
            <person name="Howell P."/>
            <person name="Walton C."/>
            <person name="Young S.K."/>
            <person name="Zeng Q."/>
            <person name="Gargeya S."/>
            <person name="Fitzgerald M."/>
            <person name="Haas B."/>
            <person name="Abouelleil A."/>
            <person name="Allen A.W."/>
            <person name="Alvarado L."/>
            <person name="Arachchi H.M."/>
            <person name="Berlin A.M."/>
            <person name="Chapman S.B."/>
            <person name="Gainer-Dewar J."/>
            <person name="Goldberg J."/>
            <person name="Griggs A."/>
            <person name="Gujja S."/>
            <person name="Hansen M."/>
            <person name="Howarth C."/>
            <person name="Imamovic A."/>
            <person name="Ireland A."/>
            <person name="Larimer J."/>
            <person name="McCowan C."/>
            <person name="Murphy C."/>
            <person name="Pearson M."/>
            <person name="Poon T.W."/>
            <person name="Priest M."/>
            <person name="Roberts A."/>
            <person name="Saif S."/>
            <person name="Shea T."/>
            <person name="Sisk P."/>
            <person name="Sykes S."/>
            <person name="Wortman J."/>
            <person name="Nusbaum C."/>
            <person name="Birren B."/>
        </authorList>
    </citation>
    <scope>NUCLEOTIDE SEQUENCE [LARGE SCALE GENOMIC DNA]</scope>
    <source>
        <strain evidence="11">maculatus3</strain>
    </source>
</reference>
<keyword evidence="4 7" id="KW-0863">Zinc-finger</keyword>
<feature type="region of interest" description="Disordered" evidence="8">
    <location>
        <begin position="1"/>
        <end position="42"/>
    </location>
</feature>
<organism evidence="10 11">
    <name type="scientific">Anopheles maculatus</name>
    <dbReference type="NCBI Taxonomy" id="74869"/>
    <lineage>
        <taxon>Eukaryota</taxon>
        <taxon>Metazoa</taxon>
        <taxon>Ecdysozoa</taxon>
        <taxon>Arthropoda</taxon>
        <taxon>Hexapoda</taxon>
        <taxon>Insecta</taxon>
        <taxon>Pterygota</taxon>
        <taxon>Neoptera</taxon>
        <taxon>Endopterygota</taxon>
        <taxon>Diptera</taxon>
        <taxon>Nematocera</taxon>
        <taxon>Culicoidea</taxon>
        <taxon>Culicidae</taxon>
        <taxon>Anophelinae</taxon>
        <taxon>Anopheles</taxon>
        <taxon>Anopheles maculatus group</taxon>
    </lineage>
</organism>
<feature type="domain" description="C2H2-type" evidence="9">
    <location>
        <begin position="253"/>
        <end position="283"/>
    </location>
</feature>
<dbReference type="InterPro" id="IPR036236">
    <property type="entry name" value="Znf_C2H2_sf"/>
</dbReference>
<keyword evidence="6" id="KW-0539">Nucleus</keyword>
<evidence type="ECO:0000256" key="1">
    <source>
        <dbReference type="ARBA" id="ARBA00004123"/>
    </source>
</evidence>
<reference evidence="10" key="2">
    <citation type="submission" date="2020-05" db="UniProtKB">
        <authorList>
            <consortium name="EnsemblMetazoa"/>
        </authorList>
    </citation>
    <scope>IDENTIFICATION</scope>
    <source>
        <strain evidence="10">maculatus3</strain>
    </source>
</reference>
<evidence type="ECO:0000256" key="4">
    <source>
        <dbReference type="ARBA" id="ARBA00022771"/>
    </source>
</evidence>
<keyword evidence="11" id="KW-1185">Reference proteome</keyword>
<evidence type="ECO:0000256" key="7">
    <source>
        <dbReference type="PROSITE-ProRule" id="PRU00042"/>
    </source>
</evidence>
<dbReference type="PROSITE" id="PS00028">
    <property type="entry name" value="ZINC_FINGER_C2H2_1"/>
    <property type="match status" value="7"/>
</dbReference>
<protein>
    <recommendedName>
        <fullName evidence="9">C2H2-type domain-containing protein</fullName>
    </recommendedName>
</protein>
<sequence length="408" mass="47292">MAPYSSESDHQATLQQSEKTMEGADILNQQPLSVPPEPSASKRSHRYKCEFCQQQFKRRDELDRHRFSHTGVHTYICLEPGCGKGYSNRSHLLRHMRTNHLERPAQPNPEIACKHPNCTMKFTSKQTMKRHYQVKHVFGKPYACDVCSERFWRKLQLKQHMVRHTGEYPHRCEHCNQGFVNLKSMRNHRCKRNAQKCADCPKEFVRWSELVAHRRLEHPAEFRCDQCDKLFHTKRNLNLHGRVHRAEDERVVYECPHAGCPRFYEYERNLFAHVRAKHENRKRTEHVCPVAECGRVLATKQKLDQHRKLHLRASKTAGRRKTKSVSLEGCSKDVTASPVCAATSEEIPASKDKCVPAVVPVIPEQKNQLDVTTDSEVENAEAVQNLLETHMQLLCTQLDTLRSNLAPV</sequence>
<dbReference type="GO" id="GO:0005634">
    <property type="term" value="C:nucleus"/>
    <property type="evidence" value="ECO:0007669"/>
    <property type="project" value="UniProtKB-SubCell"/>
</dbReference>
<dbReference type="EnsemblMetazoa" id="AMAM003919-RA">
    <property type="protein sequence ID" value="AMAM003919-PA"/>
    <property type="gene ID" value="AMAM003919"/>
</dbReference>
<feature type="domain" description="C2H2-type" evidence="9">
    <location>
        <begin position="286"/>
        <end position="315"/>
    </location>
</feature>
<dbReference type="Gene3D" id="3.30.160.60">
    <property type="entry name" value="Classic Zinc Finger"/>
    <property type="match status" value="6"/>
</dbReference>
<evidence type="ECO:0000256" key="5">
    <source>
        <dbReference type="ARBA" id="ARBA00022833"/>
    </source>
</evidence>
<keyword evidence="2" id="KW-0479">Metal-binding</keyword>
<evidence type="ECO:0000256" key="3">
    <source>
        <dbReference type="ARBA" id="ARBA00022737"/>
    </source>
</evidence>
<dbReference type="AlphaFoldDB" id="A0A182SCC0"/>
<dbReference type="GO" id="GO:0008270">
    <property type="term" value="F:zinc ion binding"/>
    <property type="evidence" value="ECO:0007669"/>
    <property type="project" value="UniProtKB-KW"/>
</dbReference>
<dbReference type="Pfam" id="PF00096">
    <property type="entry name" value="zf-C2H2"/>
    <property type="match status" value="4"/>
</dbReference>
<dbReference type="VEuPathDB" id="VectorBase:AMAM003919"/>
<evidence type="ECO:0000256" key="8">
    <source>
        <dbReference type="SAM" id="MobiDB-lite"/>
    </source>
</evidence>
<evidence type="ECO:0000313" key="11">
    <source>
        <dbReference type="Proteomes" id="UP000075901"/>
    </source>
</evidence>
<feature type="domain" description="C2H2-type" evidence="9">
    <location>
        <begin position="75"/>
        <end position="104"/>
    </location>
</feature>
<keyword evidence="5" id="KW-0862">Zinc</keyword>
<proteinExistence type="predicted"/>
<evidence type="ECO:0000256" key="6">
    <source>
        <dbReference type="ARBA" id="ARBA00023242"/>
    </source>
</evidence>
<accession>A0A182SCC0</accession>
<feature type="domain" description="C2H2-type" evidence="9">
    <location>
        <begin position="222"/>
        <end position="249"/>
    </location>
</feature>
<evidence type="ECO:0000313" key="10">
    <source>
        <dbReference type="EnsemblMetazoa" id="AMAM003919-PA"/>
    </source>
</evidence>
<evidence type="ECO:0000256" key="2">
    <source>
        <dbReference type="ARBA" id="ARBA00022723"/>
    </source>
</evidence>
<evidence type="ECO:0000259" key="9">
    <source>
        <dbReference type="PROSITE" id="PS50157"/>
    </source>
</evidence>
<dbReference type="PROSITE" id="PS50157">
    <property type="entry name" value="ZINC_FINGER_C2H2_2"/>
    <property type="match status" value="8"/>
</dbReference>
<feature type="domain" description="C2H2-type" evidence="9">
    <location>
        <begin position="195"/>
        <end position="223"/>
    </location>
</feature>
<dbReference type="PANTHER" id="PTHR23226">
    <property type="entry name" value="ZINC FINGER AND SCAN DOMAIN-CONTAINING"/>
    <property type="match status" value="1"/>
</dbReference>